<name>A0A915HIY2_ROMCU</name>
<accession>A0A915HIY2</accession>
<proteinExistence type="predicted"/>
<sequence>MEVGFPKSLLKRGVKFLGIDNLLLHERPLILVYQVSLVYNFLSIWHFGDPQVTTFEICYLVKNILDRHGLVIDRFVNNLPGTE</sequence>
<keyword evidence="1" id="KW-1185">Reference proteome</keyword>
<dbReference type="WBParaSite" id="nRc.2.0.1.t01958-RA">
    <property type="protein sequence ID" value="nRc.2.0.1.t01958-RA"/>
    <property type="gene ID" value="nRc.2.0.1.g01958"/>
</dbReference>
<dbReference type="Proteomes" id="UP000887565">
    <property type="component" value="Unplaced"/>
</dbReference>
<protein>
    <submittedName>
        <fullName evidence="2">Ovule protein</fullName>
    </submittedName>
</protein>
<dbReference type="AlphaFoldDB" id="A0A915HIY2"/>
<reference evidence="2" key="1">
    <citation type="submission" date="2022-11" db="UniProtKB">
        <authorList>
            <consortium name="WormBaseParasite"/>
        </authorList>
    </citation>
    <scope>IDENTIFICATION</scope>
</reference>
<organism evidence="1 2">
    <name type="scientific">Romanomermis culicivorax</name>
    <name type="common">Nematode worm</name>
    <dbReference type="NCBI Taxonomy" id="13658"/>
    <lineage>
        <taxon>Eukaryota</taxon>
        <taxon>Metazoa</taxon>
        <taxon>Ecdysozoa</taxon>
        <taxon>Nematoda</taxon>
        <taxon>Enoplea</taxon>
        <taxon>Dorylaimia</taxon>
        <taxon>Mermithida</taxon>
        <taxon>Mermithoidea</taxon>
        <taxon>Mermithidae</taxon>
        <taxon>Romanomermis</taxon>
    </lineage>
</organism>
<evidence type="ECO:0000313" key="1">
    <source>
        <dbReference type="Proteomes" id="UP000887565"/>
    </source>
</evidence>
<evidence type="ECO:0000313" key="2">
    <source>
        <dbReference type="WBParaSite" id="nRc.2.0.1.t01958-RA"/>
    </source>
</evidence>